<accession>A0A9R1XKB5</accession>
<protein>
    <submittedName>
        <fullName evidence="1">Uncharacterized protein</fullName>
    </submittedName>
</protein>
<dbReference type="Proteomes" id="UP000235145">
    <property type="component" value="Unassembled WGS sequence"/>
</dbReference>
<keyword evidence="2" id="KW-1185">Reference proteome</keyword>
<reference evidence="1 2" key="1">
    <citation type="journal article" date="2017" name="Nat. Commun.">
        <title>Genome assembly with in vitro proximity ligation data and whole-genome triplication in lettuce.</title>
        <authorList>
            <person name="Reyes-Chin-Wo S."/>
            <person name="Wang Z."/>
            <person name="Yang X."/>
            <person name="Kozik A."/>
            <person name="Arikit S."/>
            <person name="Song C."/>
            <person name="Xia L."/>
            <person name="Froenicke L."/>
            <person name="Lavelle D.O."/>
            <person name="Truco M.J."/>
            <person name="Xia R."/>
            <person name="Zhu S."/>
            <person name="Xu C."/>
            <person name="Xu H."/>
            <person name="Xu X."/>
            <person name="Cox K."/>
            <person name="Korf I."/>
            <person name="Meyers B.C."/>
            <person name="Michelmore R.W."/>
        </authorList>
    </citation>
    <scope>NUCLEOTIDE SEQUENCE [LARGE SCALE GENOMIC DNA]</scope>
    <source>
        <strain evidence="2">cv. Salinas</strain>
        <tissue evidence="1">Seedlings</tissue>
    </source>
</reference>
<dbReference type="EMBL" id="NBSK02000003">
    <property type="protein sequence ID" value="KAJ0215979.1"/>
    <property type="molecule type" value="Genomic_DNA"/>
</dbReference>
<gene>
    <name evidence="1" type="ORF">LSAT_V11C300116720</name>
</gene>
<evidence type="ECO:0000313" key="2">
    <source>
        <dbReference type="Proteomes" id="UP000235145"/>
    </source>
</evidence>
<sequence length="118" mass="13645">MWVHHVLPKLVYNSVDPSPAPSLLMCYWDIREKQVTKKHPVNYVDPHHTKEEERDIIKHVFDQLTVVRFQEAMPTVRQQGLDDDTRALQAVEATRNVEMGNKELIKPSRGATRGTTTK</sequence>
<evidence type="ECO:0000313" key="1">
    <source>
        <dbReference type="EMBL" id="KAJ0215979.1"/>
    </source>
</evidence>
<dbReference type="AlphaFoldDB" id="A0A9R1XKB5"/>
<organism evidence="1 2">
    <name type="scientific">Lactuca sativa</name>
    <name type="common">Garden lettuce</name>
    <dbReference type="NCBI Taxonomy" id="4236"/>
    <lineage>
        <taxon>Eukaryota</taxon>
        <taxon>Viridiplantae</taxon>
        <taxon>Streptophyta</taxon>
        <taxon>Embryophyta</taxon>
        <taxon>Tracheophyta</taxon>
        <taxon>Spermatophyta</taxon>
        <taxon>Magnoliopsida</taxon>
        <taxon>eudicotyledons</taxon>
        <taxon>Gunneridae</taxon>
        <taxon>Pentapetalae</taxon>
        <taxon>asterids</taxon>
        <taxon>campanulids</taxon>
        <taxon>Asterales</taxon>
        <taxon>Asteraceae</taxon>
        <taxon>Cichorioideae</taxon>
        <taxon>Cichorieae</taxon>
        <taxon>Lactucinae</taxon>
        <taxon>Lactuca</taxon>
    </lineage>
</organism>
<proteinExistence type="predicted"/>
<name>A0A9R1XKB5_LACSA</name>
<comment type="caution">
    <text evidence="1">The sequence shown here is derived from an EMBL/GenBank/DDBJ whole genome shotgun (WGS) entry which is preliminary data.</text>
</comment>